<evidence type="ECO:0000313" key="1">
    <source>
        <dbReference type="EMBL" id="NOE18820.1"/>
    </source>
</evidence>
<dbReference type="Proteomes" id="UP000597886">
    <property type="component" value="Unassembled WGS sequence"/>
</dbReference>
<organism evidence="1 2">
    <name type="scientific">Ruegeria atlantica</name>
    <dbReference type="NCBI Taxonomy" id="81569"/>
    <lineage>
        <taxon>Bacteria</taxon>
        <taxon>Pseudomonadati</taxon>
        <taxon>Pseudomonadota</taxon>
        <taxon>Alphaproteobacteria</taxon>
        <taxon>Rhodobacterales</taxon>
        <taxon>Roseobacteraceae</taxon>
        <taxon>Ruegeria</taxon>
    </lineage>
</organism>
<protein>
    <recommendedName>
        <fullName evidence="3">DUF2946 domain-containing protein</fullName>
    </recommendedName>
</protein>
<name>A0AA91BNH2_9RHOB</name>
<accession>A0AA91BNH2</accession>
<sequence length="116" mass="12322">MRPVITRFLPYVLSLLLVLTGQGLAVSRGMDRAVGQMVLCTGTGPVVVYMDEDGQPTAPPHYCPDYALSLMGAVAVAQPPMPMAPERAQIAPLRHLVNQIALPVPGTPARAPPVRV</sequence>
<gene>
    <name evidence="1" type="ORF">GS634_11880</name>
</gene>
<reference evidence="1" key="1">
    <citation type="submission" date="2019-12" db="EMBL/GenBank/DDBJ databases">
        <title>Ruegeria JWLKs population differentiation of coral mucus and skeleton niches.</title>
        <authorList>
            <person name="Luo D."/>
        </authorList>
    </citation>
    <scope>NUCLEOTIDE SEQUENCE</scope>
    <source>
        <strain evidence="1">HKCCD6181</strain>
    </source>
</reference>
<proteinExistence type="predicted"/>
<dbReference type="EMBL" id="WVRA01000003">
    <property type="protein sequence ID" value="NOE18820.1"/>
    <property type="molecule type" value="Genomic_DNA"/>
</dbReference>
<dbReference type="RefSeq" id="WP_171330221.1">
    <property type="nucleotide sequence ID" value="NZ_WVRA01000003.1"/>
</dbReference>
<evidence type="ECO:0008006" key="3">
    <source>
        <dbReference type="Google" id="ProtNLM"/>
    </source>
</evidence>
<evidence type="ECO:0000313" key="2">
    <source>
        <dbReference type="Proteomes" id="UP000597886"/>
    </source>
</evidence>
<comment type="caution">
    <text evidence="1">The sequence shown here is derived from an EMBL/GenBank/DDBJ whole genome shotgun (WGS) entry which is preliminary data.</text>
</comment>
<dbReference type="AlphaFoldDB" id="A0AA91BNH2"/>